<keyword evidence="1" id="KW-0732">Signal</keyword>
<dbReference type="InterPro" id="IPR000683">
    <property type="entry name" value="Gfo/Idh/MocA-like_OxRdtase_N"/>
</dbReference>
<dbReference type="Gene3D" id="3.40.50.720">
    <property type="entry name" value="NAD(P)-binding Rossmann-like Domain"/>
    <property type="match status" value="1"/>
</dbReference>
<gene>
    <name evidence="3" type="ORF">PPOP_1322</name>
</gene>
<dbReference type="Proteomes" id="UP000029453">
    <property type="component" value="Unassembled WGS sequence"/>
</dbReference>
<comment type="caution">
    <text evidence="3">The sequence shown here is derived from an EMBL/GenBank/DDBJ whole genome shotgun (WGS) entry which is preliminary data.</text>
</comment>
<name>M9LGZ5_PAEPP</name>
<dbReference type="EMBL" id="BALG01000056">
    <property type="protein sequence ID" value="GAC41965.1"/>
    <property type="molecule type" value="Genomic_DNA"/>
</dbReference>
<dbReference type="RefSeq" id="WP_006285349.1">
    <property type="nucleotide sequence ID" value="NZ_BALG01000056.1"/>
</dbReference>
<dbReference type="InterPro" id="IPR036291">
    <property type="entry name" value="NAD(P)-bd_dom_sf"/>
</dbReference>
<evidence type="ECO:0000259" key="2">
    <source>
        <dbReference type="Pfam" id="PF01408"/>
    </source>
</evidence>
<keyword evidence="4" id="KW-1185">Reference proteome</keyword>
<dbReference type="GO" id="GO:0000166">
    <property type="term" value="F:nucleotide binding"/>
    <property type="evidence" value="ECO:0007669"/>
    <property type="project" value="InterPro"/>
</dbReference>
<feature type="chain" id="PRO_5004100050" evidence="1">
    <location>
        <begin position="28"/>
        <end position="343"/>
    </location>
</feature>
<dbReference type="Pfam" id="PF01408">
    <property type="entry name" value="GFO_IDH_MocA"/>
    <property type="match status" value="1"/>
</dbReference>
<dbReference type="AlphaFoldDB" id="M9LGZ5"/>
<dbReference type="OrthoDB" id="9815825at2"/>
<dbReference type="SUPFAM" id="SSF51735">
    <property type="entry name" value="NAD(P)-binding Rossmann-fold domains"/>
    <property type="match status" value="1"/>
</dbReference>
<evidence type="ECO:0000313" key="3">
    <source>
        <dbReference type="EMBL" id="GAC41965.1"/>
    </source>
</evidence>
<proteinExistence type="predicted"/>
<feature type="signal peptide" evidence="1">
    <location>
        <begin position="1"/>
        <end position="27"/>
    </location>
</feature>
<accession>M9LGZ5</accession>
<evidence type="ECO:0000256" key="1">
    <source>
        <dbReference type="SAM" id="SignalP"/>
    </source>
</evidence>
<dbReference type="PANTHER" id="PTHR43249">
    <property type="entry name" value="UDP-N-ACETYL-2-AMINO-2-DEOXY-D-GLUCURONATE OXIDASE"/>
    <property type="match status" value="1"/>
</dbReference>
<dbReference type="PANTHER" id="PTHR43249:SF1">
    <property type="entry name" value="D-GLUCOSIDE 3-DEHYDROGENASE"/>
    <property type="match status" value="1"/>
</dbReference>
<organism evidence="3 4">
    <name type="scientific">Paenibacillus popilliae ATCC 14706</name>
    <dbReference type="NCBI Taxonomy" id="1212764"/>
    <lineage>
        <taxon>Bacteria</taxon>
        <taxon>Bacillati</taxon>
        <taxon>Bacillota</taxon>
        <taxon>Bacilli</taxon>
        <taxon>Bacillales</taxon>
        <taxon>Paenibacillaceae</taxon>
        <taxon>Paenibacillus</taxon>
    </lineage>
</organism>
<evidence type="ECO:0000313" key="4">
    <source>
        <dbReference type="Proteomes" id="UP000029453"/>
    </source>
</evidence>
<dbReference type="InterPro" id="IPR052515">
    <property type="entry name" value="Gfo/Idh/MocA_Oxidoreductase"/>
</dbReference>
<protein>
    <submittedName>
        <fullName evidence="3">Predicted dehydrogenase</fullName>
    </submittedName>
</protein>
<dbReference type="Gene3D" id="3.30.360.10">
    <property type="entry name" value="Dihydrodipicolinate Reductase, domain 2"/>
    <property type="match status" value="1"/>
</dbReference>
<sequence>MLRKLKTKLAVSLILCLCLLQFNTTNAANSTGEIIQVDLTGKGIAVRLHEPVLKQFPGVNTKFVRIRDDFSLNNEQVEQSVDWLFLGTPVYKQKNHILNSLGKYKGILCEKPVGLSAKEIQDIKEHLTESNTVFRVNYALRFVPVMQEVLNFLNHNEVKSISMTCNANFNLNQGNSALWKKDQKLGGGILYSIFPHLIDTLNFLGYEFNPETVDFLSESPVPMDNIKVSGSSSGGIPMGVNIDLCQTFDELSIKIETESKIVFFDLVDQKNISQNLRYPNGTLSATSDISPWKVGFEELLKILFSNPNESKLAKIEDAEKVHKVIDAILSKVKTPESSTPILR</sequence>
<reference evidence="3 4" key="1">
    <citation type="submission" date="2012-10" db="EMBL/GenBank/DDBJ databases">
        <title>Draft Genome Sequence of Paenibacillus popilliae ATCC 14706T.</title>
        <authorList>
            <person name="Iiyama K."/>
            <person name="Mori K."/>
            <person name="Mon H."/>
            <person name="Chieda Y."/>
            <person name="Lee J.M."/>
            <person name="Kusakabe T."/>
            <person name="Tashiro K."/>
            <person name="Asano S."/>
            <person name="Yasunaga-Aoki C."/>
            <person name="Shimizu S."/>
        </authorList>
    </citation>
    <scope>NUCLEOTIDE SEQUENCE [LARGE SCALE GENOMIC DNA]</scope>
    <source>
        <strain evidence="3 4">ATCC 14706</strain>
    </source>
</reference>
<feature type="domain" description="Gfo/Idh/MocA-like oxidoreductase N-terminal" evidence="2">
    <location>
        <begin position="78"/>
        <end position="138"/>
    </location>
</feature>